<dbReference type="EC" id="2.7.1.39" evidence="3 13"/>
<keyword evidence="6 13" id="KW-0808">Transferase</keyword>
<evidence type="ECO:0000256" key="10">
    <source>
        <dbReference type="ARBA" id="ARBA00022840"/>
    </source>
</evidence>
<accession>G4Q856</accession>
<dbReference type="InterPro" id="IPR006204">
    <property type="entry name" value="GHMP_kinase_N_dom"/>
</dbReference>
<evidence type="ECO:0000256" key="1">
    <source>
        <dbReference type="ARBA" id="ARBA00005015"/>
    </source>
</evidence>
<feature type="domain" description="GHMP kinase N-terminal" evidence="14">
    <location>
        <begin position="64"/>
        <end position="146"/>
    </location>
</feature>
<evidence type="ECO:0000256" key="2">
    <source>
        <dbReference type="ARBA" id="ARBA00007370"/>
    </source>
</evidence>
<dbReference type="AlphaFoldDB" id="G4Q856"/>
<organism evidence="16 17">
    <name type="scientific">Acidaminococcus intestini (strain RyC-MR95)</name>
    <dbReference type="NCBI Taxonomy" id="568816"/>
    <lineage>
        <taxon>Bacteria</taxon>
        <taxon>Bacillati</taxon>
        <taxon>Bacillota</taxon>
        <taxon>Negativicutes</taxon>
        <taxon>Acidaminococcales</taxon>
        <taxon>Acidaminococcaceae</taxon>
        <taxon>Acidaminococcus</taxon>
    </lineage>
</organism>
<dbReference type="NCBIfam" id="TIGR00191">
    <property type="entry name" value="thrB"/>
    <property type="match status" value="1"/>
</dbReference>
<dbReference type="PANTHER" id="PTHR20861:SF1">
    <property type="entry name" value="HOMOSERINE KINASE"/>
    <property type="match status" value="1"/>
</dbReference>
<dbReference type="HAMAP" id="MF_00384">
    <property type="entry name" value="Homoser_kinase"/>
    <property type="match status" value="1"/>
</dbReference>
<dbReference type="PATRIC" id="fig|568816.4.peg.1118"/>
<reference evidence="16 17" key="1">
    <citation type="journal article" date="2011" name="J. Bacteriol.">
        <title>Complete genome sequence of Acidaminococcus intestini RYC-MR95, a Gram-negative bacterium from the phylum Firmicutes.</title>
        <authorList>
            <person name="D'Auria G."/>
            <person name="Galan J.C."/>
            <person name="Rodriguez-Alcayna M."/>
            <person name="Moya A."/>
            <person name="Baquero F."/>
            <person name="Latorre A."/>
        </authorList>
    </citation>
    <scope>NUCLEOTIDE SEQUENCE [LARGE SCALE GENOMIC DNA]</scope>
    <source>
        <strain evidence="16 17">RyC-MR95</strain>
    </source>
</reference>
<evidence type="ECO:0000256" key="3">
    <source>
        <dbReference type="ARBA" id="ARBA00012078"/>
    </source>
</evidence>
<keyword evidence="8 13" id="KW-0547">Nucleotide-binding</keyword>
<dbReference type="EMBL" id="CP003058">
    <property type="protein sequence ID" value="AEQ22387.1"/>
    <property type="molecule type" value="Genomic_DNA"/>
</dbReference>
<dbReference type="NCBIfam" id="NF002288">
    <property type="entry name" value="PRK01212.1-4"/>
    <property type="match status" value="1"/>
</dbReference>
<protein>
    <recommendedName>
        <fullName evidence="4 13">Homoserine kinase</fullName>
        <shortName evidence="13">HK</shortName>
        <shortName evidence="13">HSK</shortName>
        <ecNumber evidence="3 13">2.7.1.39</ecNumber>
    </recommendedName>
</protein>
<dbReference type="GO" id="GO:0005737">
    <property type="term" value="C:cytoplasm"/>
    <property type="evidence" value="ECO:0007669"/>
    <property type="project" value="UniProtKB-SubCell"/>
</dbReference>
<dbReference type="SUPFAM" id="SSF54211">
    <property type="entry name" value="Ribosomal protein S5 domain 2-like"/>
    <property type="match status" value="1"/>
</dbReference>
<evidence type="ECO:0000259" key="14">
    <source>
        <dbReference type="Pfam" id="PF00288"/>
    </source>
</evidence>
<dbReference type="PRINTS" id="PR00958">
    <property type="entry name" value="HOMSERKINASE"/>
</dbReference>
<comment type="catalytic activity">
    <reaction evidence="11 13">
        <text>L-homoserine + ATP = O-phospho-L-homoserine + ADP + H(+)</text>
        <dbReference type="Rhea" id="RHEA:13985"/>
        <dbReference type="ChEBI" id="CHEBI:15378"/>
        <dbReference type="ChEBI" id="CHEBI:30616"/>
        <dbReference type="ChEBI" id="CHEBI:57476"/>
        <dbReference type="ChEBI" id="CHEBI:57590"/>
        <dbReference type="ChEBI" id="CHEBI:456216"/>
        <dbReference type="EC" id="2.7.1.39"/>
    </reaction>
</comment>
<dbReference type="PIRSF" id="PIRSF000676">
    <property type="entry name" value="Homoser_kin"/>
    <property type="match status" value="1"/>
</dbReference>
<feature type="domain" description="GHMP kinase C-terminal" evidence="15">
    <location>
        <begin position="211"/>
        <end position="285"/>
    </location>
</feature>
<dbReference type="InParanoid" id="G4Q856"/>
<keyword evidence="10 13" id="KW-0067">ATP-binding</keyword>
<dbReference type="Pfam" id="PF08544">
    <property type="entry name" value="GHMP_kinases_C"/>
    <property type="match status" value="1"/>
</dbReference>
<evidence type="ECO:0000313" key="17">
    <source>
        <dbReference type="Proteomes" id="UP000007093"/>
    </source>
</evidence>
<name>G4Q856_ACIIR</name>
<dbReference type="Gene3D" id="3.30.230.10">
    <property type="match status" value="1"/>
</dbReference>
<keyword evidence="9 13" id="KW-0418">Kinase</keyword>
<dbReference type="InterPro" id="IPR013750">
    <property type="entry name" value="GHMP_kinase_C_dom"/>
</dbReference>
<dbReference type="InterPro" id="IPR000870">
    <property type="entry name" value="Homoserine_kinase"/>
</dbReference>
<dbReference type="SUPFAM" id="SSF55060">
    <property type="entry name" value="GHMP Kinase, C-terminal domain"/>
    <property type="match status" value="1"/>
</dbReference>
<evidence type="ECO:0000256" key="6">
    <source>
        <dbReference type="ARBA" id="ARBA00022679"/>
    </source>
</evidence>
<evidence type="ECO:0000256" key="11">
    <source>
        <dbReference type="ARBA" id="ARBA00049375"/>
    </source>
</evidence>
<evidence type="ECO:0000259" key="15">
    <source>
        <dbReference type="Pfam" id="PF08544"/>
    </source>
</evidence>
<sequence>MESMDVQKVTVRVPATSANCGPGFDCLGLACSLYNVFTFERIPQGIEVSGVGEGAEILPLGRHNLAVSSFYALWEKYQGKETGIRVTSVIHVPVSRGLGSSSTAVVAGLMAANAMLGSPLTKKELVTEATLIEGHPDNVAPAILGGITINIMADDKVKSLRFLPACPLGMIVLVPALHVSTEEARKVLPKEIPHKDAVYSASRAAMLVGSLITGHFENLPEALEDKLHTPYRLPLIPGASEALKGARDAGAYNAVISGSGSTLMAYVPEEKDRSRIAEALAAPFRKLGIACTLHQVSIDTEGAVVSLAEEAERF</sequence>
<keyword evidence="17" id="KW-1185">Reference proteome</keyword>
<dbReference type="GO" id="GO:0004413">
    <property type="term" value="F:homoserine kinase activity"/>
    <property type="evidence" value="ECO:0007669"/>
    <property type="project" value="UniProtKB-UniRule"/>
</dbReference>
<dbReference type="KEGG" id="ain:Acin_1161"/>
<keyword evidence="13" id="KW-0963">Cytoplasm</keyword>
<dbReference type="GO" id="GO:0005524">
    <property type="term" value="F:ATP binding"/>
    <property type="evidence" value="ECO:0007669"/>
    <property type="project" value="UniProtKB-UniRule"/>
</dbReference>
<dbReference type="PROSITE" id="PS00627">
    <property type="entry name" value="GHMP_KINASES_ATP"/>
    <property type="match status" value="1"/>
</dbReference>
<comment type="pathway">
    <text evidence="1 13">Amino-acid biosynthesis; L-threonine biosynthesis; L-threonine from L-aspartate: step 4/5.</text>
</comment>
<dbReference type="Proteomes" id="UP000007093">
    <property type="component" value="Chromosome"/>
</dbReference>
<evidence type="ECO:0000256" key="12">
    <source>
        <dbReference type="ARBA" id="ARBA00049954"/>
    </source>
</evidence>
<evidence type="ECO:0000256" key="13">
    <source>
        <dbReference type="HAMAP-Rule" id="MF_00384"/>
    </source>
</evidence>
<evidence type="ECO:0000313" key="16">
    <source>
        <dbReference type="EMBL" id="AEQ22387.1"/>
    </source>
</evidence>
<comment type="subcellular location">
    <subcellularLocation>
        <location evidence="13">Cytoplasm</location>
    </subcellularLocation>
</comment>
<dbReference type="Pfam" id="PF00288">
    <property type="entry name" value="GHMP_kinases_N"/>
    <property type="match status" value="1"/>
</dbReference>
<gene>
    <name evidence="13 16" type="primary">thrB</name>
    <name evidence="16" type="ordered locus">Acin_1161</name>
</gene>
<dbReference type="FunCoup" id="G4Q856">
    <property type="interactions" value="271"/>
</dbReference>
<evidence type="ECO:0000256" key="9">
    <source>
        <dbReference type="ARBA" id="ARBA00022777"/>
    </source>
</evidence>
<dbReference type="InterPro" id="IPR020568">
    <property type="entry name" value="Ribosomal_Su5_D2-typ_SF"/>
</dbReference>
<evidence type="ECO:0000256" key="8">
    <source>
        <dbReference type="ARBA" id="ARBA00022741"/>
    </source>
</evidence>
<dbReference type="HOGENOM" id="CLU_041243_0_2_9"/>
<dbReference type="InterPro" id="IPR036554">
    <property type="entry name" value="GHMP_kinase_C_sf"/>
</dbReference>
<comment type="similarity">
    <text evidence="2 13">Belongs to the GHMP kinase family. Homoserine kinase subfamily.</text>
</comment>
<dbReference type="UniPathway" id="UPA00050">
    <property type="reaction ID" value="UER00064"/>
</dbReference>
<feature type="binding site" evidence="13">
    <location>
        <begin position="93"/>
        <end position="103"/>
    </location>
    <ligand>
        <name>ATP</name>
        <dbReference type="ChEBI" id="CHEBI:30616"/>
    </ligand>
</feature>
<keyword evidence="5 13" id="KW-0028">Amino-acid biosynthesis</keyword>
<evidence type="ECO:0000256" key="7">
    <source>
        <dbReference type="ARBA" id="ARBA00022697"/>
    </source>
</evidence>
<comment type="function">
    <text evidence="12 13">Catalyzes the ATP-dependent phosphorylation of L-homoserine to L-homoserine phosphate.</text>
</comment>
<proteinExistence type="inferred from homology"/>
<dbReference type="PANTHER" id="PTHR20861">
    <property type="entry name" value="HOMOSERINE/4-DIPHOSPHOCYTIDYL-2-C-METHYL-D-ERYTHRITOL KINASE"/>
    <property type="match status" value="1"/>
</dbReference>
<dbReference type="GO" id="GO:0009088">
    <property type="term" value="P:threonine biosynthetic process"/>
    <property type="evidence" value="ECO:0007669"/>
    <property type="project" value="UniProtKB-UniRule"/>
</dbReference>
<keyword evidence="7 13" id="KW-0791">Threonine biosynthesis</keyword>
<evidence type="ECO:0000256" key="5">
    <source>
        <dbReference type="ARBA" id="ARBA00022605"/>
    </source>
</evidence>
<dbReference type="InterPro" id="IPR014721">
    <property type="entry name" value="Ribsml_uS5_D2-typ_fold_subgr"/>
</dbReference>
<dbReference type="STRING" id="568816.Acin_1161"/>
<dbReference type="Gene3D" id="3.30.70.890">
    <property type="entry name" value="GHMP kinase, C-terminal domain"/>
    <property type="match status" value="1"/>
</dbReference>
<evidence type="ECO:0000256" key="4">
    <source>
        <dbReference type="ARBA" id="ARBA00017858"/>
    </source>
</evidence>
<dbReference type="eggNOG" id="COG0083">
    <property type="taxonomic scope" value="Bacteria"/>
</dbReference>
<dbReference type="InterPro" id="IPR006203">
    <property type="entry name" value="GHMP_knse_ATP-bd_CS"/>
</dbReference>